<evidence type="ECO:0000313" key="2">
    <source>
        <dbReference type="Proteomes" id="UP000284706"/>
    </source>
</evidence>
<proteinExistence type="predicted"/>
<dbReference type="Proteomes" id="UP000284706">
    <property type="component" value="Unassembled WGS sequence"/>
</dbReference>
<dbReference type="EMBL" id="NHYE01001390">
    <property type="protein sequence ID" value="PPQ96193.1"/>
    <property type="molecule type" value="Genomic_DNA"/>
</dbReference>
<dbReference type="InParanoid" id="A0A409XZQ3"/>
<name>A0A409XZQ3_9AGAR</name>
<reference evidence="1 2" key="1">
    <citation type="journal article" date="2018" name="Evol. Lett.">
        <title>Horizontal gene cluster transfer increased hallucinogenic mushroom diversity.</title>
        <authorList>
            <person name="Reynolds H.T."/>
            <person name="Vijayakumar V."/>
            <person name="Gluck-Thaler E."/>
            <person name="Korotkin H.B."/>
            <person name="Matheny P.B."/>
            <person name="Slot J.C."/>
        </authorList>
    </citation>
    <scope>NUCLEOTIDE SEQUENCE [LARGE SCALE GENOMIC DNA]</scope>
    <source>
        <strain evidence="1 2">SRW20</strain>
    </source>
</reference>
<protein>
    <submittedName>
        <fullName evidence="1">Uncharacterized protein</fullName>
    </submittedName>
</protein>
<evidence type="ECO:0000313" key="1">
    <source>
        <dbReference type="EMBL" id="PPQ96193.1"/>
    </source>
</evidence>
<organism evidence="1 2">
    <name type="scientific">Gymnopilus dilepis</name>
    <dbReference type="NCBI Taxonomy" id="231916"/>
    <lineage>
        <taxon>Eukaryota</taxon>
        <taxon>Fungi</taxon>
        <taxon>Dikarya</taxon>
        <taxon>Basidiomycota</taxon>
        <taxon>Agaricomycotina</taxon>
        <taxon>Agaricomycetes</taxon>
        <taxon>Agaricomycetidae</taxon>
        <taxon>Agaricales</taxon>
        <taxon>Agaricineae</taxon>
        <taxon>Hymenogastraceae</taxon>
        <taxon>Gymnopilus</taxon>
    </lineage>
</organism>
<accession>A0A409XZQ3</accession>
<dbReference type="AlphaFoldDB" id="A0A409XZQ3"/>
<gene>
    <name evidence="1" type="ORF">CVT26_004829</name>
</gene>
<sequence>MSVESVSLEVNDLGKAEISVQSYRSTDTSDEQFRGQRSGSPWRIGYRLVHHQPLFRRRNRVLINNMQSVLKSRQQDPGPPSRLTIATMIAFNTAPLYKLLVTEIGIEKVQRGSRDLSKNLLQGRRFKFRVTGHLSLEKISIRGRRVMGKVGTRWYSWMGVWIERL</sequence>
<comment type="caution">
    <text evidence="1">The sequence shown here is derived from an EMBL/GenBank/DDBJ whole genome shotgun (WGS) entry which is preliminary data.</text>
</comment>
<keyword evidence="2" id="KW-1185">Reference proteome</keyword>